<feature type="transmembrane region" description="Helical" evidence="1">
    <location>
        <begin position="51"/>
        <end position="69"/>
    </location>
</feature>
<dbReference type="RefSeq" id="WP_242059640.1">
    <property type="nucleotide sequence ID" value="NZ_JAMDMH010000020.1"/>
</dbReference>
<feature type="transmembrane region" description="Helical" evidence="1">
    <location>
        <begin position="23"/>
        <end position="44"/>
    </location>
</feature>
<organism evidence="2 3">
    <name type="scientific">Bacillus xiamenensis</name>
    <dbReference type="NCBI Taxonomy" id="1178537"/>
    <lineage>
        <taxon>Bacteria</taxon>
        <taxon>Bacillati</taxon>
        <taxon>Bacillota</taxon>
        <taxon>Bacilli</taxon>
        <taxon>Bacillales</taxon>
        <taxon>Bacillaceae</taxon>
        <taxon>Bacillus</taxon>
    </lineage>
</organism>
<keyword evidence="1" id="KW-0472">Membrane</keyword>
<keyword evidence="1" id="KW-1133">Transmembrane helix</keyword>
<evidence type="ECO:0000313" key="2">
    <source>
        <dbReference type="EMBL" id="MCY9576271.1"/>
    </source>
</evidence>
<name>A0ABT4F2J1_9BACI</name>
<dbReference type="EMBL" id="JAMDMH010000020">
    <property type="protein sequence ID" value="MCY9576271.1"/>
    <property type="molecule type" value="Genomic_DNA"/>
</dbReference>
<keyword evidence="1" id="KW-0812">Transmembrane</keyword>
<gene>
    <name evidence="2" type="ORF">M5W27_10525</name>
</gene>
<sequence>MIDPVIIIEKVVNGMRLLFLHPMYLILFTLPVMAFLWGFIGYLLFKRIWPVLLLTFVFSTIFIFAYTGFDLSNLYWVFLMMALTFVSSGFSKVIHGHFQEKKRVKPI</sequence>
<accession>A0ABT4F2J1</accession>
<evidence type="ECO:0000313" key="3">
    <source>
        <dbReference type="Proteomes" id="UP001527057"/>
    </source>
</evidence>
<comment type="caution">
    <text evidence="2">The sequence shown here is derived from an EMBL/GenBank/DDBJ whole genome shotgun (WGS) entry which is preliminary data.</text>
</comment>
<feature type="transmembrane region" description="Helical" evidence="1">
    <location>
        <begin position="75"/>
        <end position="95"/>
    </location>
</feature>
<evidence type="ECO:0000256" key="1">
    <source>
        <dbReference type="SAM" id="Phobius"/>
    </source>
</evidence>
<reference evidence="2 3" key="1">
    <citation type="submission" date="2022-05" db="EMBL/GenBank/DDBJ databases">
        <title>Genome Sequencing of Bee-Associated Microbes.</title>
        <authorList>
            <person name="Dunlap C."/>
        </authorList>
    </citation>
    <scope>NUCLEOTIDE SEQUENCE [LARGE SCALE GENOMIC DNA]</scope>
    <source>
        <strain evidence="2 3">CBP-1093</strain>
    </source>
</reference>
<keyword evidence="3" id="KW-1185">Reference proteome</keyword>
<proteinExistence type="predicted"/>
<dbReference type="Proteomes" id="UP001527057">
    <property type="component" value="Unassembled WGS sequence"/>
</dbReference>
<protein>
    <submittedName>
        <fullName evidence="2">YbeF family protein</fullName>
    </submittedName>
</protein>